<feature type="domain" description="Pyridoxamine kinase/Phosphomethylpyrimidine kinase" evidence="6">
    <location>
        <begin position="87"/>
        <end position="267"/>
    </location>
</feature>
<dbReference type="EMBL" id="CP146203">
    <property type="protein sequence ID" value="XBH21228.1"/>
    <property type="molecule type" value="Genomic_DNA"/>
</dbReference>
<dbReference type="GO" id="GO:0008902">
    <property type="term" value="F:hydroxymethylpyrimidine kinase activity"/>
    <property type="evidence" value="ECO:0007669"/>
    <property type="project" value="TreeGrafter"/>
</dbReference>
<dbReference type="GO" id="GO:0008478">
    <property type="term" value="F:pyridoxal kinase activity"/>
    <property type="evidence" value="ECO:0007669"/>
    <property type="project" value="UniProtKB-EC"/>
</dbReference>
<keyword evidence="5" id="KW-0067">ATP-binding</keyword>
<dbReference type="Gene3D" id="3.40.1190.20">
    <property type="match status" value="1"/>
</dbReference>
<dbReference type="InterPro" id="IPR013749">
    <property type="entry name" value="PM/HMP-P_kinase-1"/>
</dbReference>
<evidence type="ECO:0000313" key="7">
    <source>
        <dbReference type="EMBL" id="XBH21228.1"/>
    </source>
</evidence>
<dbReference type="Pfam" id="PF08543">
    <property type="entry name" value="Phos_pyr_kin"/>
    <property type="match status" value="1"/>
</dbReference>
<keyword evidence="4 7" id="KW-0418">Kinase</keyword>
<protein>
    <recommendedName>
        <fullName evidence="1">pyridoxal kinase</fullName>
        <ecNumber evidence="1">2.7.1.35</ecNumber>
    </recommendedName>
</protein>
<dbReference type="InterPro" id="IPR029056">
    <property type="entry name" value="Ribokinase-like"/>
</dbReference>
<evidence type="ECO:0000256" key="2">
    <source>
        <dbReference type="ARBA" id="ARBA00022679"/>
    </source>
</evidence>
<sequence length="270" mass="28114">MTDSMSPWEFDRRPPKVIAIGSQLVFGSVGNNAAGAQFDAAGLRRLTIPTVLLSNLPHYPSVHAVDIPDAWLANALSDLVARGLLGTVRFITIGFLASPSQAVVIADWLRGVKEAYPKITVILDPTMGDDDVGIYTAPGLAQAHLELLIPLATGIVPNRFELKLLAQAAGWPDEPLDVIATAQKITELGPNWAVVTSATGNLDSDAVVDSVVTAAGASSHSHPLVATAAKGAGDHFAAALLIALAQGKTVDEGTEDAAQVVAAHLQNTKE</sequence>
<dbReference type="GO" id="GO:0009443">
    <property type="term" value="P:pyridoxal 5'-phosphate salvage"/>
    <property type="evidence" value="ECO:0007669"/>
    <property type="project" value="InterPro"/>
</dbReference>
<keyword evidence="2" id="KW-0808">Transferase</keyword>
<dbReference type="EC" id="2.7.1.35" evidence="1"/>
<gene>
    <name evidence="7" type="ORF">V5R04_13570</name>
</gene>
<accession>A0AAU7DVK3</accession>
<evidence type="ECO:0000256" key="1">
    <source>
        <dbReference type="ARBA" id="ARBA00012104"/>
    </source>
</evidence>
<evidence type="ECO:0000256" key="4">
    <source>
        <dbReference type="ARBA" id="ARBA00022777"/>
    </source>
</evidence>
<keyword evidence="3" id="KW-0547">Nucleotide-binding</keyword>
<dbReference type="AlphaFoldDB" id="A0AAU7DVK3"/>
<evidence type="ECO:0000259" key="6">
    <source>
        <dbReference type="Pfam" id="PF08543"/>
    </source>
</evidence>
<dbReference type="InterPro" id="IPR004625">
    <property type="entry name" value="PyrdxlKinase"/>
</dbReference>
<name>A0AAU7DVK3_9MICO</name>
<organism evidence="7">
    <name type="scientific">Jonesiaceae bacterium BS-20</name>
    <dbReference type="NCBI Taxonomy" id="3120821"/>
    <lineage>
        <taxon>Bacteria</taxon>
        <taxon>Bacillati</taxon>
        <taxon>Actinomycetota</taxon>
        <taxon>Actinomycetes</taxon>
        <taxon>Micrococcales</taxon>
        <taxon>Jonesiaceae</taxon>
    </lineage>
</organism>
<evidence type="ECO:0000256" key="5">
    <source>
        <dbReference type="ARBA" id="ARBA00022840"/>
    </source>
</evidence>
<dbReference type="GO" id="GO:0005829">
    <property type="term" value="C:cytosol"/>
    <property type="evidence" value="ECO:0007669"/>
    <property type="project" value="TreeGrafter"/>
</dbReference>
<reference evidence="7" key="1">
    <citation type="submission" date="2024-02" db="EMBL/GenBank/DDBJ databases">
        <title>Tomenella chthoni gen. nov. sp. nov., a member of the family Jonesiaceae isolated from bat guano.</title>
        <authorList>
            <person name="Miller S.L."/>
            <person name="King J."/>
            <person name="Sankaranarayanan K."/>
            <person name="Lawson P.A."/>
        </authorList>
    </citation>
    <scope>NUCLEOTIDE SEQUENCE</scope>
    <source>
        <strain evidence="7">BS-20</strain>
    </source>
</reference>
<dbReference type="SUPFAM" id="SSF53613">
    <property type="entry name" value="Ribokinase-like"/>
    <property type="match status" value="1"/>
</dbReference>
<evidence type="ECO:0000256" key="3">
    <source>
        <dbReference type="ARBA" id="ARBA00022741"/>
    </source>
</evidence>
<dbReference type="PANTHER" id="PTHR10534">
    <property type="entry name" value="PYRIDOXAL KINASE"/>
    <property type="match status" value="1"/>
</dbReference>
<dbReference type="PANTHER" id="PTHR10534:SF15">
    <property type="entry name" value="PYRIDOXINE_PYRIDOXAL_PYRIDOXAMINE KINASE"/>
    <property type="match status" value="1"/>
</dbReference>
<dbReference type="GO" id="GO:0005524">
    <property type="term" value="F:ATP binding"/>
    <property type="evidence" value="ECO:0007669"/>
    <property type="project" value="UniProtKB-KW"/>
</dbReference>
<proteinExistence type="predicted"/>